<sequence length="190" mass="21677">MAWYGHRFRAAASTNPTFLFRDSSNILQVDGCIFDTVLHRSEKQLKTDFIPKQSNPRKRGSDCIGELYDEAAMWQSPLHSVKSANDLKRTLAPILAVDGWMSLRYSKLNPAQRARLLFAEFVEYWPQNCATDNERANGILDSEIDSLRVNSEELPTPLVTRDERAVVYGLRNRKLFYTKKGFFGLGPAVM</sequence>
<keyword evidence="2" id="KW-1185">Reference proteome</keyword>
<evidence type="ECO:0000313" key="1">
    <source>
        <dbReference type="EMBL" id="OCL05184.1"/>
    </source>
</evidence>
<protein>
    <submittedName>
        <fullName evidence="1">Uncharacterized protein</fullName>
    </submittedName>
</protein>
<dbReference type="Proteomes" id="UP000250140">
    <property type="component" value="Unassembled WGS sequence"/>
</dbReference>
<dbReference type="OrthoDB" id="2157530at2759"/>
<dbReference type="EMBL" id="KV750357">
    <property type="protein sequence ID" value="OCL05184.1"/>
    <property type="molecule type" value="Genomic_DNA"/>
</dbReference>
<dbReference type="AlphaFoldDB" id="A0A8E2EUP1"/>
<gene>
    <name evidence="1" type="ORF">AOQ84DRAFT_414160</name>
</gene>
<organism evidence="1 2">
    <name type="scientific">Glonium stellatum</name>
    <dbReference type="NCBI Taxonomy" id="574774"/>
    <lineage>
        <taxon>Eukaryota</taxon>
        <taxon>Fungi</taxon>
        <taxon>Dikarya</taxon>
        <taxon>Ascomycota</taxon>
        <taxon>Pezizomycotina</taxon>
        <taxon>Dothideomycetes</taxon>
        <taxon>Pleosporomycetidae</taxon>
        <taxon>Gloniales</taxon>
        <taxon>Gloniaceae</taxon>
        <taxon>Glonium</taxon>
    </lineage>
</organism>
<evidence type="ECO:0000313" key="2">
    <source>
        <dbReference type="Proteomes" id="UP000250140"/>
    </source>
</evidence>
<reference evidence="1 2" key="1">
    <citation type="journal article" date="2016" name="Nat. Commun.">
        <title>Ectomycorrhizal ecology is imprinted in the genome of the dominant symbiotic fungus Cenococcum geophilum.</title>
        <authorList>
            <consortium name="DOE Joint Genome Institute"/>
            <person name="Peter M."/>
            <person name="Kohler A."/>
            <person name="Ohm R.A."/>
            <person name="Kuo A."/>
            <person name="Krutzmann J."/>
            <person name="Morin E."/>
            <person name="Arend M."/>
            <person name="Barry K.W."/>
            <person name="Binder M."/>
            <person name="Choi C."/>
            <person name="Clum A."/>
            <person name="Copeland A."/>
            <person name="Grisel N."/>
            <person name="Haridas S."/>
            <person name="Kipfer T."/>
            <person name="LaButti K."/>
            <person name="Lindquist E."/>
            <person name="Lipzen A."/>
            <person name="Maire R."/>
            <person name="Meier B."/>
            <person name="Mihaltcheva S."/>
            <person name="Molinier V."/>
            <person name="Murat C."/>
            <person name="Poggeler S."/>
            <person name="Quandt C.A."/>
            <person name="Sperisen C."/>
            <person name="Tritt A."/>
            <person name="Tisserant E."/>
            <person name="Crous P.W."/>
            <person name="Henrissat B."/>
            <person name="Nehls U."/>
            <person name="Egli S."/>
            <person name="Spatafora J.W."/>
            <person name="Grigoriev I.V."/>
            <person name="Martin F.M."/>
        </authorList>
    </citation>
    <scope>NUCLEOTIDE SEQUENCE [LARGE SCALE GENOMIC DNA]</scope>
    <source>
        <strain evidence="1 2">CBS 207.34</strain>
    </source>
</reference>
<accession>A0A8E2EUP1</accession>
<proteinExistence type="predicted"/>
<name>A0A8E2EUP1_9PEZI</name>